<dbReference type="STRING" id="71139.A0A059CHS2"/>
<feature type="signal peptide" evidence="1">
    <location>
        <begin position="1"/>
        <end position="33"/>
    </location>
</feature>
<name>A0A059CHS2_EUCGR</name>
<evidence type="ECO:0000313" key="2">
    <source>
        <dbReference type="EMBL" id="KCW77746.1"/>
    </source>
</evidence>
<accession>A0A059CHS2</accession>
<dbReference type="InterPro" id="IPR051636">
    <property type="entry name" value="Plant_LTP/defense-related"/>
</dbReference>
<reference evidence="2" key="1">
    <citation type="submission" date="2013-07" db="EMBL/GenBank/DDBJ databases">
        <title>The genome of Eucalyptus grandis.</title>
        <authorList>
            <person name="Schmutz J."/>
            <person name="Hayes R."/>
            <person name="Myburg A."/>
            <person name="Tuskan G."/>
            <person name="Grattapaglia D."/>
            <person name="Rokhsar D.S."/>
        </authorList>
    </citation>
    <scope>NUCLEOTIDE SEQUENCE</scope>
    <source>
        <tissue evidence="2">Leaf extractions</tissue>
    </source>
</reference>
<gene>
    <name evidence="2" type="ORF">EUGRSUZ_D02040</name>
</gene>
<organism evidence="2">
    <name type="scientific">Eucalyptus grandis</name>
    <name type="common">Flooded gum</name>
    <dbReference type="NCBI Taxonomy" id="71139"/>
    <lineage>
        <taxon>Eukaryota</taxon>
        <taxon>Viridiplantae</taxon>
        <taxon>Streptophyta</taxon>
        <taxon>Embryophyta</taxon>
        <taxon>Tracheophyta</taxon>
        <taxon>Spermatophyta</taxon>
        <taxon>Magnoliopsida</taxon>
        <taxon>eudicotyledons</taxon>
        <taxon>Gunneridae</taxon>
        <taxon>Pentapetalae</taxon>
        <taxon>rosids</taxon>
        <taxon>malvids</taxon>
        <taxon>Myrtales</taxon>
        <taxon>Myrtaceae</taxon>
        <taxon>Myrtoideae</taxon>
        <taxon>Eucalypteae</taxon>
        <taxon>Eucalyptus</taxon>
    </lineage>
</organism>
<dbReference type="EMBL" id="KK198756">
    <property type="protein sequence ID" value="KCW77746.1"/>
    <property type="molecule type" value="Genomic_DNA"/>
</dbReference>
<evidence type="ECO:0000256" key="1">
    <source>
        <dbReference type="SAM" id="SignalP"/>
    </source>
</evidence>
<protein>
    <submittedName>
        <fullName evidence="2">Uncharacterized protein</fullName>
    </submittedName>
</protein>
<dbReference type="InParanoid" id="A0A059CHS2"/>
<dbReference type="PROSITE" id="PS51257">
    <property type="entry name" value="PROKAR_LIPOPROTEIN"/>
    <property type="match status" value="1"/>
</dbReference>
<dbReference type="Gene3D" id="1.10.110.10">
    <property type="entry name" value="Plant lipid-transfer and hydrophobic proteins"/>
    <property type="match status" value="1"/>
</dbReference>
<dbReference type="InterPro" id="IPR036312">
    <property type="entry name" value="Bifun_inhib/LTP/seed_sf"/>
</dbReference>
<proteinExistence type="predicted"/>
<dbReference type="AlphaFoldDB" id="A0A059CHS2"/>
<keyword evidence="1" id="KW-0732">Signal</keyword>
<feature type="chain" id="PRO_5001575282" evidence="1">
    <location>
        <begin position="34"/>
        <end position="97"/>
    </location>
</feature>
<sequence length="97" mass="10346">MFSTRRPEHLTPSFASFLSINLLFFALASGCNSTEVLKLGVCATLLNGPVNAVIRSPPDTPCFSALEGLLDLKPAFEANVLVINLNIAISLSLLINT</sequence>
<dbReference type="PANTHER" id="PTHR31731">
    <property type="match status" value="1"/>
</dbReference>
<dbReference type="Gramene" id="KCW77746">
    <property type="protein sequence ID" value="KCW77746"/>
    <property type="gene ID" value="EUGRSUZ_D02040"/>
</dbReference>